<keyword evidence="1" id="KW-0732">Signal</keyword>
<organism evidence="2 3">
    <name type="scientific">Tetradesmus obliquus</name>
    <name type="common">Green alga</name>
    <name type="synonym">Acutodesmus obliquus</name>
    <dbReference type="NCBI Taxonomy" id="3088"/>
    <lineage>
        <taxon>Eukaryota</taxon>
        <taxon>Viridiplantae</taxon>
        <taxon>Chlorophyta</taxon>
        <taxon>core chlorophytes</taxon>
        <taxon>Chlorophyceae</taxon>
        <taxon>CS clade</taxon>
        <taxon>Sphaeropleales</taxon>
        <taxon>Scenedesmaceae</taxon>
        <taxon>Tetradesmus</taxon>
    </lineage>
</organism>
<name>A0ABY8TNT9_TETOB</name>
<dbReference type="Proteomes" id="UP001244341">
    <property type="component" value="Chromosome 2b"/>
</dbReference>
<accession>A0ABY8TNT9</accession>
<feature type="chain" id="PRO_5046723176" evidence="1">
    <location>
        <begin position="19"/>
        <end position="102"/>
    </location>
</feature>
<evidence type="ECO:0000313" key="2">
    <source>
        <dbReference type="EMBL" id="WIA10037.1"/>
    </source>
</evidence>
<keyword evidence="3" id="KW-1185">Reference proteome</keyword>
<reference evidence="2 3" key="1">
    <citation type="submission" date="2023-05" db="EMBL/GenBank/DDBJ databases">
        <title>A 100% complete, gapless, phased diploid assembly of the Scenedesmus obliquus UTEX 3031 genome.</title>
        <authorList>
            <person name="Biondi T.C."/>
            <person name="Hanschen E.R."/>
            <person name="Kwon T."/>
            <person name="Eng W."/>
            <person name="Kruse C.P.S."/>
            <person name="Koehler S.I."/>
            <person name="Kunde Y."/>
            <person name="Gleasner C.D."/>
            <person name="You Mak K.T."/>
            <person name="Polle J."/>
            <person name="Hovde B.T."/>
            <person name="Starkenburg S.R."/>
        </authorList>
    </citation>
    <scope>NUCLEOTIDE SEQUENCE [LARGE SCALE GENOMIC DNA]</scope>
    <source>
        <strain evidence="2 3">DOE0152z</strain>
    </source>
</reference>
<evidence type="ECO:0000313" key="3">
    <source>
        <dbReference type="Proteomes" id="UP001244341"/>
    </source>
</evidence>
<sequence>MLLVGLLATAISCEAASAGQQHRKMLQWGNNRNRNSNLNANTLRAQASTSQAITEAVNNGGSLAATRRAGYVGSSGSWAVTQGNRVFNVVDWQNTWGGKRKQ</sequence>
<evidence type="ECO:0000256" key="1">
    <source>
        <dbReference type="SAM" id="SignalP"/>
    </source>
</evidence>
<protein>
    <submittedName>
        <fullName evidence="2">Uncharacterized protein</fullName>
    </submittedName>
</protein>
<feature type="signal peptide" evidence="1">
    <location>
        <begin position="1"/>
        <end position="18"/>
    </location>
</feature>
<proteinExistence type="predicted"/>
<dbReference type="EMBL" id="CP126209">
    <property type="protein sequence ID" value="WIA10037.1"/>
    <property type="molecule type" value="Genomic_DNA"/>
</dbReference>
<gene>
    <name evidence="2" type="ORF">OEZ85_010249</name>
</gene>